<keyword evidence="9 12" id="KW-0460">Magnesium</keyword>
<comment type="cofactor">
    <cofactor evidence="2 12">
        <name>Mg(2+)</name>
        <dbReference type="ChEBI" id="CHEBI:18420"/>
    </cofactor>
</comment>
<evidence type="ECO:0000256" key="11">
    <source>
        <dbReference type="ARBA" id="ARBA00030193"/>
    </source>
</evidence>
<dbReference type="AlphaFoldDB" id="A0A2W4WKI3"/>
<feature type="domain" description="Pterin-binding" evidence="13">
    <location>
        <begin position="45"/>
        <end position="299"/>
    </location>
</feature>
<evidence type="ECO:0000256" key="12">
    <source>
        <dbReference type="RuleBase" id="RU361205"/>
    </source>
</evidence>
<comment type="function">
    <text evidence="12">Catalyzes the condensation of para-aminobenzoate (pABA) with 6-hydroxymethyl-7,8-dihydropterin diphosphate (DHPt-PP) to form 7,8-dihydropteroate (H2Pte), the immediate precursor of folate derivatives.</text>
</comment>
<evidence type="ECO:0000256" key="1">
    <source>
        <dbReference type="ARBA" id="ARBA00000012"/>
    </source>
</evidence>
<dbReference type="EMBL" id="QBML01000001">
    <property type="protein sequence ID" value="PZO45020.1"/>
    <property type="molecule type" value="Genomic_DNA"/>
</dbReference>
<sequence length="309" mass="34056">MASCLSAKLCKSRSEVYTLKPSITKPATKDRWIIRDRQFIWGDRTYLMGVLNVTPDSFSDGGQFNTHDAALKKVTEMFPYIDILDIGGESTKPNAQPVSAQEECDRILPIIEAIRETYPNLPISVDTMKASVAKAAIAVGADMLNDVSAGRFDPDMLPLAGKLQVPIFLMHMQGEPRTMQLNPQYRDVVKDIKRFLADAISVAKSCGIPKHLIAIDPGIGFGKTLEHNLEILQNLRAFQEIGSPLLLGVSRKSFIGKLCDRYEPSDRLFGTIAACSACIAGGADILRVHDPKEIIDACQVSDAIFRYKK</sequence>
<evidence type="ECO:0000256" key="9">
    <source>
        <dbReference type="ARBA" id="ARBA00022842"/>
    </source>
</evidence>
<dbReference type="Pfam" id="PF00809">
    <property type="entry name" value="Pterin_bind"/>
    <property type="match status" value="1"/>
</dbReference>
<dbReference type="PROSITE" id="PS00792">
    <property type="entry name" value="DHPS_1"/>
    <property type="match status" value="1"/>
</dbReference>
<comment type="pathway">
    <text evidence="3 12">Cofactor biosynthesis; tetrahydrofolate biosynthesis; 7,8-dihydrofolate from 2-amino-4-hydroxy-6-hydroxymethyl-7,8-dihydropteridine diphosphate and 4-aminobenzoate: step 1/2.</text>
</comment>
<keyword evidence="10 12" id="KW-0289">Folate biosynthesis</keyword>
<evidence type="ECO:0000256" key="7">
    <source>
        <dbReference type="ARBA" id="ARBA00022679"/>
    </source>
</evidence>
<name>A0A2W4WKI3_9CYAN</name>
<dbReference type="PROSITE" id="PS50972">
    <property type="entry name" value="PTERIN_BINDING"/>
    <property type="match status" value="1"/>
</dbReference>
<comment type="caution">
    <text evidence="14">The sequence shown here is derived from an EMBL/GenBank/DDBJ whole genome shotgun (WGS) entry which is preliminary data.</text>
</comment>
<dbReference type="CDD" id="cd00739">
    <property type="entry name" value="DHPS"/>
    <property type="match status" value="1"/>
</dbReference>
<dbReference type="InterPro" id="IPR045031">
    <property type="entry name" value="DHP_synth-like"/>
</dbReference>
<dbReference type="PANTHER" id="PTHR20941">
    <property type="entry name" value="FOLATE SYNTHESIS PROTEINS"/>
    <property type="match status" value="1"/>
</dbReference>
<evidence type="ECO:0000256" key="5">
    <source>
        <dbReference type="ARBA" id="ARBA00012458"/>
    </source>
</evidence>
<dbReference type="InterPro" id="IPR011005">
    <property type="entry name" value="Dihydropteroate_synth-like_sf"/>
</dbReference>
<comment type="similarity">
    <text evidence="4 12">Belongs to the DHPS family.</text>
</comment>
<evidence type="ECO:0000256" key="3">
    <source>
        <dbReference type="ARBA" id="ARBA00004763"/>
    </source>
</evidence>
<evidence type="ECO:0000313" key="15">
    <source>
        <dbReference type="Proteomes" id="UP000249467"/>
    </source>
</evidence>
<reference evidence="14 15" key="1">
    <citation type="submission" date="2018-04" db="EMBL/GenBank/DDBJ databases">
        <authorList>
            <person name="Go L.Y."/>
            <person name="Mitchell J.A."/>
        </authorList>
    </citation>
    <scope>NUCLEOTIDE SEQUENCE [LARGE SCALE GENOMIC DNA]</scope>
    <source>
        <strain evidence="14">ULC066bin1</strain>
    </source>
</reference>
<dbReference type="PANTHER" id="PTHR20941:SF1">
    <property type="entry name" value="FOLIC ACID SYNTHESIS PROTEIN FOL1"/>
    <property type="match status" value="1"/>
</dbReference>
<keyword evidence="7 12" id="KW-0808">Transferase</keyword>
<evidence type="ECO:0000313" key="14">
    <source>
        <dbReference type="EMBL" id="PZO45020.1"/>
    </source>
</evidence>
<evidence type="ECO:0000259" key="13">
    <source>
        <dbReference type="PROSITE" id="PS50972"/>
    </source>
</evidence>
<dbReference type="SUPFAM" id="SSF51717">
    <property type="entry name" value="Dihydropteroate synthetase-like"/>
    <property type="match status" value="1"/>
</dbReference>
<evidence type="ECO:0000256" key="10">
    <source>
        <dbReference type="ARBA" id="ARBA00022909"/>
    </source>
</evidence>
<dbReference type="InterPro" id="IPR000489">
    <property type="entry name" value="Pterin-binding_dom"/>
</dbReference>
<proteinExistence type="inferred from homology"/>
<dbReference type="GO" id="GO:0046654">
    <property type="term" value="P:tetrahydrofolate biosynthetic process"/>
    <property type="evidence" value="ECO:0007669"/>
    <property type="project" value="UniProtKB-UniPathway"/>
</dbReference>
<dbReference type="NCBIfam" id="TIGR01496">
    <property type="entry name" value="DHPS"/>
    <property type="match status" value="1"/>
</dbReference>
<dbReference type="GO" id="GO:0046656">
    <property type="term" value="P:folic acid biosynthetic process"/>
    <property type="evidence" value="ECO:0007669"/>
    <property type="project" value="UniProtKB-KW"/>
</dbReference>
<protein>
    <recommendedName>
        <fullName evidence="6 12">Dihydropteroate synthase</fullName>
        <shortName evidence="12">DHPS</shortName>
        <ecNumber evidence="5 12">2.5.1.15</ecNumber>
    </recommendedName>
    <alternativeName>
        <fullName evidence="11 12">Dihydropteroate pyrophosphorylase</fullName>
    </alternativeName>
</protein>
<dbReference type="InterPro" id="IPR006390">
    <property type="entry name" value="DHP_synth_dom"/>
</dbReference>
<dbReference type="GO" id="GO:0004156">
    <property type="term" value="F:dihydropteroate synthase activity"/>
    <property type="evidence" value="ECO:0007669"/>
    <property type="project" value="UniProtKB-EC"/>
</dbReference>
<reference evidence="14 15" key="2">
    <citation type="submission" date="2018-06" db="EMBL/GenBank/DDBJ databases">
        <title>Metagenomic assembly of (sub)arctic Cyanobacteria and their associated microbiome from non-axenic cultures.</title>
        <authorList>
            <person name="Baurain D."/>
        </authorList>
    </citation>
    <scope>NUCLEOTIDE SEQUENCE [LARGE SCALE GENOMIC DNA]</scope>
    <source>
        <strain evidence="14">ULC066bin1</strain>
    </source>
</reference>
<evidence type="ECO:0000256" key="6">
    <source>
        <dbReference type="ARBA" id="ARBA00016919"/>
    </source>
</evidence>
<dbReference type="FunFam" id="3.20.20.20:FF:000006">
    <property type="entry name" value="Dihydropteroate synthase"/>
    <property type="match status" value="1"/>
</dbReference>
<dbReference type="Gene3D" id="3.20.20.20">
    <property type="entry name" value="Dihydropteroate synthase-like"/>
    <property type="match status" value="1"/>
</dbReference>
<evidence type="ECO:0000256" key="8">
    <source>
        <dbReference type="ARBA" id="ARBA00022723"/>
    </source>
</evidence>
<evidence type="ECO:0000256" key="4">
    <source>
        <dbReference type="ARBA" id="ARBA00009503"/>
    </source>
</evidence>
<keyword evidence="8 12" id="KW-0479">Metal-binding</keyword>
<organism evidence="14 15">
    <name type="scientific">Pseudanabaena frigida</name>
    <dbReference type="NCBI Taxonomy" id="945775"/>
    <lineage>
        <taxon>Bacteria</taxon>
        <taxon>Bacillati</taxon>
        <taxon>Cyanobacteriota</taxon>
        <taxon>Cyanophyceae</taxon>
        <taxon>Pseudanabaenales</taxon>
        <taxon>Pseudanabaenaceae</taxon>
        <taxon>Pseudanabaena</taxon>
    </lineage>
</organism>
<dbReference type="UniPathway" id="UPA00077">
    <property type="reaction ID" value="UER00156"/>
</dbReference>
<dbReference type="EC" id="2.5.1.15" evidence="5 12"/>
<dbReference type="Proteomes" id="UP000249467">
    <property type="component" value="Unassembled WGS sequence"/>
</dbReference>
<comment type="catalytic activity">
    <reaction evidence="1">
        <text>(7,8-dihydropterin-6-yl)methyl diphosphate + 4-aminobenzoate = 7,8-dihydropteroate + diphosphate</text>
        <dbReference type="Rhea" id="RHEA:19949"/>
        <dbReference type="ChEBI" id="CHEBI:17836"/>
        <dbReference type="ChEBI" id="CHEBI:17839"/>
        <dbReference type="ChEBI" id="CHEBI:33019"/>
        <dbReference type="ChEBI" id="CHEBI:72950"/>
        <dbReference type="EC" id="2.5.1.15"/>
    </reaction>
</comment>
<dbReference type="GO" id="GO:0046872">
    <property type="term" value="F:metal ion binding"/>
    <property type="evidence" value="ECO:0007669"/>
    <property type="project" value="UniProtKB-KW"/>
</dbReference>
<accession>A0A2W4WKI3</accession>
<gene>
    <name evidence="14" type="primary">folP</name>
    <name evidence="14" type="ORF">DCF19_00555</name>
</gene>
<evidence type="ECO:0000256" key="2">
    <source>
        <dbReference type="ARBA" id="ARBA00001946"/>
    </source>
</evidence>